<accession>A0AAV5RJK4</accession>
<keyword evidence="7" id="KW-0256">Endoplasmic reticulum</keyword>
<feature type="domain" description="ER membrane protein complex subunit 1 C-terminal" evidence="13">
    <location>
        <begin position="448"/>
        <end position="645"/>
    </location>
</feature>
<dbReference type="EMBL" id="BTGC01000003">
    <property type="protein sequence ID" value="GMM50816.1"/>
    <property type="molecule type" value="Genomic_DNA"/>
</dbReference>
<evidence type="ECO:0000256" key="1">
    <source>
        <dbReference type="ARBA" id="ARBA00004115"/>
    </source>
</evidence>
<keyword evidence="9 11" id="KW-0472">Membrane</keyword>
<feature type="chain" id="PRO_5043775335" description="ER membrane protein complex subunit 1" evidence="12">
    <location>
        <begin position="21"/>
        <end position="646"/>
    </location>
</feature>
<dbReference type="Proteomes" id="UP001362899">
    <property type="component" value="Unassembled WGS sequence"/>
</dbReference>
<comment type="caution">
    <text evidence="14">The sequence shown here is derived from an EMBL/GenBank/DDBJ whole genome shotgun (WGS) entry which is preliminary data.</text>
</comment>
<dbReference type="PANTHER" id="PTHR21573">
    <property type="entry name" value="ER MEMBRANE PROTEIN COMPLEX SUBUNIT 1"/>
    <property type="match status" value="1"/>
</dbReference>
<evidence type="ECO:0000256" key="4">
    <source>
        <dbReference type="ARBA" id="ARBA00020824"/>
    </source>
</evidence>
<dbReference type="GO" id="GO:0034975">
    <property type="term" value="P:protein folding in endoplasmic reticulum"/>
    <property type="evidence" value="ECO:0007669"/>
    <property type="project" value="TreeGrafter"/>
</dbReference>
<protein>
    <recommendedName>
        <fullName evidence="4">ER membrane protein complex subunit 1</fullName>
    </recommendedName>
</protein>
<sequence length="646" mass="72650">MLCPLTIISSALIFCRYVSAVYEDDVAYVDWKVSLLGIPKAVASNGSWLAVLSDKDTVGVIDHEGRTVWSHLLDGSKSVALDRNALYVSGDQLSVFEFNSGELLYSLDKKTDCLNLKNGVVHVDGYEISNRELIETEFTASCFEISSPVTLGLGETLSWESTGVLTYHNVHDKIEWVREEGLAYADEAMFVNSELLNQGDTKYLEYINALKENKLSSFQAWATRLGMNTNRFIDSLKYLFSNFLTVLFLPEPPKQEFGLDQILVVKTMKGSIYALNTTDKGSIMWVYHDLEPVRLTRNTNISQMCVISKDDTVYTLSYDGDIISTSSLKEYTPQANSTESIIATIEINDTTLHSRRYGWSVKLPGKKVIDVAYRDPADATASITVPTKNNDVLYKFLNPYAAAIASYEGTDLIVTLIDTLSGRILSQATHPDPVIINEQYPFKMIYGEHWIAYTYLSLDKSMSYKISVWDLFETDQQNTRISKTEVIALQDSLVPYVQRRTWNMPFGNEPVYDLATSKTLYGASSRDIIFSREHRIESLPKYWLSTTGSTPNDIVYPEGSLISHRNELEKASLIVTGASGLESTYLLSALGGKDIFFTRITPSGEYDRIARTFPKLTLVGFMIALVFGSVTISPFVRNRTLRVQWR</sequence>
<evidence type="ECO:0000256" key="10">
    <source>
        <dbReference type="ARBA" id="ARBA00023180"/>
    </source>
</evidence>
<keyword evidence="6 12" id="KW-0732">Signal</keyword>
<comment type="subunit">
    <text evidence="3">Component of the ER membrane protein complex (EMC).</text>
</comment>
<dbReference type="InterPro" id="IPR026895">
    <property type="entry name" value="EMC1"/>
</dbReference>
<keyword evidence="5 11" id="KW-0812">Transmembrane</keyword>
<organism evidence="14 15">
    <name type="scientific">Starmerella bacillaris</name>
    <name type="common">Yeast</name>
    <name type="synonym">Candida zemplinina</name>
    <dbReference type="NCBI Taxonomy" id="1247836"/>
    <lineage>
        <taxon>Eukaryota</taxon>
        <taxon>Fungi</taxon>
        <taxon>Dikarya</taxon>
        <taxon>Ascomycota</taxon>
        <taxon>Saccharomycotina</taxon>
        <taxon>Dipodascomycetes</taxon>
        <taxon>Dipodascales</taxon>
        <taxon>Trichomonascaceae</taxon>
        <taxon>Starmerella</taxon>
    </lineage>
</organism>
<evidence type="ECO:0000256" key="9">
    <source>
        <dbReference type="ARBA" id="ARBA00023136"/>
    </source>
</evidence>
<evidence type="ECO:0000313" key="14">
    <source>
        <dbReference type="EMBL" id="GMM50816.1"/>
    </source>
</evidence>
<evidence type="ECO:0000256" key="7">
    <source>
        <dbReference type="ARBA" id="ARBA00022824"/>
    </source>
</evidence>
<keyword evidence="10" id="KW-0325">Glycoprotein</keyword>
<dbReference type="InterPro" id="IPR011047">
    <property type="entry name" value="Quinoprotein_ADH-like_sf"/>
</dbReference>
<proteinExistence type="inferred from homology"/>
<dbReference type="InterPro" id="IPR011678">
    <property type="entry name" value="EMC1_C"/>
</dbReference>
<evidence type="ECO:0000256" key="12">
    <source>
        <dbReference type="SAM" id="SignalP"/>
    </source>
</evidence>
<evidence type="ECO:0000259" key="13">
    <source>
        <dbReference type="Pfam" id="PF07774"/>
    </source>
</evidence>
<evidence type="ECO:0000256" key="6">
    <source>
        <dbReference type="ARBA" id="ARBA00022729"/>
    </source>
</evidence>
<evidence type="ECO:0000256" key="8">
    <source>
        <dbReference type="ARBA" id="ARBA00022989"/>
    </source>
</evidence>
<feature type="transmembrane region" description="Helical" evidence="11">
    <location>
        <begin position="616"/>
        <end position="636"/>
    </location>
</feature>
<keyword evidence="8 11" id="KW-1133">Transmembrane helix</keyword>
<evidence type="ECO:0000256" key="3">
    <source>
        <dbReference type="ARBA" id="ARBA00011276"/>
    </source>
</evidence>
<name>A0AAV5RJK4_STABA</name>
<evidence type="ECO:0000256" key="2">
    <source>
        <dbReference type="ARBA" id="ARBA00007904"/>
    </source>
</evidence>
<evidence type="ECO:0000256" key="5">
    <source>
        <dbReference type="ARBA" id="ARBA00022692"/>
    </source>
</evidence>
<dbReference type="PANTHER" id="PTHR21573:SF0">
    <property type="entry name" value="ER MEMBRANE PROTEIN COMPLEX SUBUNIT 1"/>
    <property type="match status" value="1"/>
</dbReference>
<dbReference type="AlphaFoldDB" id="A0AAV5RJK4"/>
<dbReference type="GO" id="GO:0072546">
    <property type="term" value="C:EMC complex"/>
    <property type="evidence" value="ECO:0007669"/>
    <property type="project" value="InterPro"/>
</dbReference>
<gene>
    <name evidence="14" type="ORF">DASB73_017740</name>
</gene>
<feature type="signal peptide" evidence="12">
    <location>
        <begin position="1"/>
        <end position="20"/>
    </location>
</feature>
<dbReference type="SUPFAM" id="SSF50998">
    <property type="entry name" value="Quinoprotein alcohol dehydrogenase-like"/>
    <property type="match status" value="1"/>
</dbReference>
<comment type="similarity">
    <text evidence="2">Belongs to the EMC1 family.</text>
</comment>
<dbReference type="Pfam" id="PF07774">
    <property type="entry name" value="EMC1_C"/>
    <property type="match status" value="1"/>
</dbReference>
<evidence type="ECO:0000313" key="15">
    <source>
        <dbReference type="Proteomes" id="UP001362899"/>
    </source>
</evidence>
<reference evidence="14 15" key="1">
    <citation type="journal article" date="2023" name="Elife">
        <title>Identification of key yeast species and microbe-microbe interactions impacting larval growth of Drosophila in the wild.</title>
        <authorList>
            <person name="Mure A."/>
            <person name="Sugiura Y."/>
            <person name="Maeda R."/>
            <person name="Honda K."/>
            <person name="Sakurai N."/>
            <person name="Takahashi Y."/>
            <person name="Watada M."/>
            <person name="Katoh T."/>
            <person name="Gotoh A."/>
            <person name="Gotoh Y."/>
            <person name="Taniguchi I."/>
            <person name="Nakamura K."/>
            <person name="Hayashi T."/>
            <person name="Katayama T."/>
            <person name="Uemura T."/>
            <person name="Hattori Y."/>
        </authorList>
    </citation>
    <scope>NUCLEOTIDE SEQUENCE [LARGE SCALE GENOMIC DNA]</scope>
    <source>
        <strain evidence="14 15">SB-73</strain>
    </source>
</reference>
<keyword evidence="15" id="KW-1185">Reference proteome</keyword>
<comment type="subcellular location">
    <subcellularLocation>
        <location evidence="1">Endoplasmic reticulum membrane</location>
        <topology evidence="1">Single-pass type I membrane protein</topology>
    </subcellularLocation>
</comment>
<evidence type="ECO:0000256" key="11">
    <source>
        <dbReference type="SAM" id="Phobius"/>
    </source>
</evidence>